<dbReference type="InterPro" id="IPR053967">
    <property type="entry name" value="LlgE_F_G-like_D1"/>
</dbReference>
<dbReference type="OrthoDB" id="9804559at2"/>
<keyword evidence="10" id="KW-0282">Flagellum</keyword>
<evidence type="ECO:0000256" key="2">
    <source>
        <dbReference type="ARBA" id="ARBA00009677"/>
    </source>
</evidence>
<dbReference type="NCBIfam" id="TIGR03506">
    <property type="entry name" value="FlgEFG_subfam"/>
    <property type="match status" value="1"/>
</dbReference>
<feature type="domain" description="Flagellar basal body rod protein N-terminal" evidence="7">
    <location>
        <begin position="8"/>
        <end position="35"/>
    </location>
</feature>
<feature type="domain" description="Flagellar basal-body/hook protein C-terminal" evidence="8">
    <location>
        <begin position="200"/>
        <end position="244"/>
    </location>
</feature>
<dbReference type="eggNOG" id="COG4787">
    <property type="taxonomic scope" value="Bacteria"/>
</dbReference>
<keyword evidence="10" id="KW-0966">Cell projection</keyword>
<dbReference type="AlphaFoldDB" id="A0A084CMF6"/>
<keyword evidence="10" id="KW-0969">Cilium</keyword>
<dbReference type="InterPro" id="IPR037925">
    <property type="entry name" value="FlgE/F/G-like"/>
</dbReference>
<accession>A0A084CMF6</accession>
<evidence type="ECO:0000313" key="10">
    <source>
        <dbReference type="EMBL" id="KEY90985.1"/>
    </source>
</evidence>
<evidence type="ECO:0000256" key="4">
    <source>
        <dbReference type="ARBA" id="ARBA00038560"/>
    </source>
</evidence>
<dbReference type="Pfam" id="PF06429">
    <property type="entry name" value="Flg_bbr_C"/>
    <property type="match status" value="1"/>
</dbReference>
<evidence type="ECO:0000256" key="5">
    <source>
        <dbReference type="ARBA" id="ARBA00040228"/>
    </source>
</evidence>
<protein>
    <recommendedName>
        <fullName evidence="5 6">Flagellar basal-body rod protein FlgF</fullName>
    </recommendedName>
</protein>
<dbReference type="InterPro" id="IPR020013">
    <property type="entry name" value="Flagellar_FlgE/F/G"/>
</dbReference>
<evidence type="ECO:0000256" key="1">
    <source>
        <dbReference type="ARBA" id="ARBA00004117"/>
    </source>
</evidence>
<evidence type="ECO:0000256" key="3">
    <source>
        <dbReference type="ARBA" id="ARBA00023143"/>
    </source>
</evidence>
<dbReference type="RefSeq" id="WP_034414878.1">
    <property type="nucleotide sequence ID" value="NZ_JGVK01000029.1"/>
</dbReference>
<comment type="subcellular location">
    <subcellularLocation>
        <location evidence="1 6">Bacterial flagellum basal body</location>
    </subcellularLocation>
</comment>
<dbReference type="Proteomes" id="UP000053784">
    <property type="component" value="Unassembled WGS sequence"/>
</dbReference>
<dbReference type="GO" id="GO:0071978">
    <property type="term" value="P:bacterial-type flagellum-dependent swarming motility"/>
    <property type="evidence" value="ECO:0007669"/>
    <property type="project" value="TreeGrafter"/>
</dbReference>
<dbReference type="GO" id="GO:0030694">
    <property type="term" value="C:bacterial-type flagellum basal body, rod"/>
    <property type="evidence" value="ECO:0007669"/>
    <property type="project" value="UniProtKB-UniRule"/>
</dbReference>
<dbReference type="NCBIfam" id="NF009280">
    <property type="entry name" value="PRK12640.1"/>
    <property type="match status" value="1"/>
</dbReference>
<feature type="domain" description="Flagellar hook protein FlgE/F/G-like D1" evidence="9">
    <location>
        <begin position="82"/>
        <end position="148"/>
    </location>
</feature>
<dbReference type="STRING" id="1179155.CF67_06009"/>
<comment type="subunit">
    <text evidence="4 6">The basal body constitutes a major portion of the flagellar organelle and consists of five rings (E,L,P,S, and M) mounted on a central rod. The rod consists of about 26 subunits of FlgG in the distal portion, and FlgB, FlgC and FlgF are thought to build up the proximal portion of the rod with about 6 subunits each.</text>
</comment>
<comment type="similarity">
    <text evidence="2 6">Belongs to the flagella basal body rod proteins family.</text>
</comment>
<keyword evidence="11" id="KW-1185">Reference proteome</keyword>
<dbReference type="InterPro" id="IPR010930">
    <property type="entry name" value="Flg_bb/hook_C_dom"/>
</dbReference>
<sequence>MDHALFLAMSGAKQSMQAIQLRANNLANVNTTGFRSDLAQARSMQVYGVGFPSRVFSMVERPGQNFSQGNVITTGRDLDMIIQGDGWISVLDQTGNEGLTRNGSFSINKNGLLTNSFGHLVLGDTNTPITLPIPLSKVEIGSDGTVSVVPQGAPADAIEIVNRIKLTSSNQPLFKGSNGLFHLKGQDAVYETDTNIRLLTGAVEGSNVNSVTEMTNLIDLQRQFEVQIKMMSTIEDMDKASASLISSTN</sequence>
<reference evidence="10 11" key="1">
    <citation type="submission" date="2014-03" db="EMBL/GenBank/DDBJ databases">
        <title>Selection and divergence in the genomes of co-occurring obligate luminous symbionts with specific hosts.</title>
        <authorList>
            <person name="Hendry T.A."/>
            <person name="de Wet J.R."/>
            <person name="Dunlap P.V."/>
        </authorList>
    </citation>
    <scope>NUCLEOTIDE SEQUENCE [LARGE SCALE GENOMIC DNA]</scope>
    <source>
        <strain evidence="10 11">Ppalp.1</strain>
    </source>
</reference>
<evidence type="ECO:0000313" key="11">
    <source>
        <dbReference type="Proteomes" id="UP000053784"/>
    </source>
</evidence>
<organism evidence="10 11">
    <name type="scientific">Candidatus Photodesmus blepharonis</name>
    <dbReference type="NCBI Taxonomy" id="1179155"/>
    <lineage>
        <taxon>Bacteria</taxon>
        <taxon>Pseudomonadati</taxon>
        <taxon>Pseudomonadota</taxon>
        <taxon>Gammaproteobacteria</taxon>
        <taxon>Vibrionales</taxon>
        <taxon>Vibrionaceae</taxon>
        <taxon>Candidatus Photodesmus</taxon>
    </lineage>
</organism>
<evidence type="ECO:0000259" key="7">
    <source>
        <dbReference type="Pfam" id="PF00460"/>
    </source>
</evidence>
<dbReference type="Pfam" id="PF00460">
    <property type="entry name" value="Flg_bb_rod"/>
    <property type="match status" value="1"/>
</dbReference>
<dbReference type="EMBL" id="JGVK01000029">
    <property type="protein sequence ID" value="KEY90985.1"/>
    <property type="molecule type" value="Genomic_DNA"/>
</dbReference>
<dbReference type="InterPro" id="IPR001444">
    <property type="entry name" value="Flag_bb_rod_N"/>
</dbReference>
<dbReference type="Pfam" id="PF22692">
    <property type="entry name" value="LlgE_F_G_D1"/>
    <property type="match status" value="1"/>
</dbReference>
<evidence type="ECO:0000259" key="9">
    <source>
        <dbReference type="Pfam" id="PF22692"/>
    </source>
</evidence>
<dbReference type="SUPFAM" id="SSF117143">
    <property type="entry name" value="Flagellar hook protein flgE"/>
    <property type="match status" value="1"/>
</dbReference>
<proteinExistence type="inferred from homology"/>
<gene>
    <name evidence="10" type="primary">flgF</name>
    <name evidence="10" type="ORF">CF67_06009</name>
</gene>
<dbReference type="PANTHER" id="PTHR30435">
    <property type="entry name" value="FLAGELLAR PROTEIN"/>
    <property type="match status" value="1"/>
</dbReference>
<evidence type="ECO:0000256" key="6">
    <source>
        <dbReference type="RuleBase" id="RU362116"/>
    </source>
</evidence>
<keyword evidence="3 6" id="KW-0975">Bacterial flagellum</keyword>
<evidence type="ECO:0000259" key="8">
    <source>
        <dbReference type="Pfam" id="PF06429"/>
    </source>
</evidence>
<name>A0A084CMF6_9GAMM</name>
<comment type="caution">
    <text evidence="10">The sequence shown here is derived from an EMBL/GenBank/DDBJ whole genome shotgun (WGS) entry which is preliminary data.</text>
</comment>
<dbReference type="PANTHER" id="PTHR30435:SF18">
    <property type="entry name" value="FLAGELLAR BASAL-BODY ROD PROTEIN FLGF"/>
    <property type="match status" value="1"/>
</dbReference>